<sequence>MSTNDDILHNVYDEFERKKQLQKEQREKEMCNSVIEQIKNQSDKTLELNIQLYDKFLTPEGQAFISKLTKGREEVRNALLANIEKLEKRNEAKENAQFMKCSVVLKEILIEINRIYYNSFEYMSYLMLT</sequence>
<accession>A0A6C0IK48</accession>
<keyword evidence="1" id="KW-0175">Coiled coil</keyword>
<dbReference type="EMBL" id="MN740195">
    <property type="protein sequence ID" value="QHT92865.1"/>
    <property type="molecule type" value="Genomic_DNA"/>
</dbReference>
<protein>
    <submittedName>
        <fullName evidence="2">Uncharacterized protein</fullName>
    </submittedName>
</protein>
<name>A0A6C0IK48_9ZZZZ</name>
<reference evidence="2" key="1">
    <citation type="journal article" date="2020" name="Nature">
        <title>Giant virus diversity and host interactions through global metagenomics.</title>
        <authorList>
            <person name="Schulz F."/>
            <person name="Roux S."/>
            <person name="Paez-Espino D."/>
            <person name="Jungbluth S."/>
            <person name="Walsh D.A."/>
            <person name="Denef V.J."/>
            <person name="McMahon K.D."/>
            <person name="Konstantinidis K.T."/>
            <person name="Eloe-Fadrosh E.A."/>
            <person name="Kyrpides N.C."/>
            <person name="Woyke T."/>
        </authorList>
    </citation>
    <scope>NUCLEOTIDE SEQUENCE</scope>
    <source>
        <strain evidence="2">GVMAG-M-3300023184-89</strain>
    </source>
</reference>
<organism evidence="2">
    <name type="scientific">viral metagenome</name>
    <dbReference type="NCBI Taxonomy" id="1070528"/>
    <lineage>
        <taxon>unclassified sequences</taxon>
        <taxon>metagenomes</taxon>
        <taxon>organismal metagenomes</taxon>
    </lineage>
</organism>
<proteinExistence type="predicted"/>
<evidence type="ECO:0000256" key="1">
    <source>
        <dbReference type="SAM" id="Coils"/>
    </source>
</evidence>
<feature type="coiled-coil region" evidence="1">
    <location>
        <begin position="12"/>
        <end position="41"/>
    </location>
</feature>
<evidence type="ECO:0000313" key="2">
    <source>
        <dbReference type="EMBL" id="QHT92865.1"/>
    </source>
</evidence>
<dbReference type="AlphaFoldDB" id="A0A6C0IK48"/>